<comment type="caution">
    <text evidence="5">The sequence shown here is derived from an EMBL/GenBank/DDBJ whole genome shotgun (WGS) entry which is preliminary data.</text>
</comment>
<dbReference type="PANTHER" id="PTHR30576">
    <property type="entry name" value="COLANIC BIOSYNTHESIS UDP-GLUCOSE LIPID CARRIER TRANSFERASE"/>
    <property type="match status" value="1"/>
</dbReference>
<evidence type="ECO:0000313" key="6">
    <source>
        <dbReference type="Proteomes" id="UP001589865"/>
    </source>
</evidence>
<keyword evidence="6" id="KW-1185">Reference proteome</keyword>
<proteinExistence type="inferred from homology"/>
<protein>
    <submittedName>
        <fullName evidence="5">Sugar transferase</fullName>
    </submittedName>
</protein>
<dbReference type="EMBL" id="JBHLUN010000013">
    <property type="protein sequence ID" value="MFC0410089.1"/>
    <property type="molecule type" value="Genomic_DNA"/>
</dbReference>
<dbReference type="RefSeq" id="WP_377045841.1">
    <property type="nucleotide sequence ID" value="NZ_JBHLUN010000013.1"/>
</dbReference>
<organism evidence="5 6">
    <name type="scientific">Roseomonas elaeocarpi</name>
    <dbReference type="NCBI Taxonomy" id="907779"/>
    <lineage>
        <taxon>Bacteria</taxon>
        <taxon>Pseudomonadati</taxon>
        <taxon>Pseudomonadota</taxon>
        <taxon>Alphaproteobacteria</taxon>
        <taxon>Acetobacterales</taxon>
        <taxon>Roseomonadaceae</taxon>
        <taxon>Roseomonas</taxon>
    </lineage>
</organism>
<comment type="similarity">
    <text evidence="1">Belongs to the bacterial sugar transferase family.</text>
</comment>
<dbReference type="Proteomes" id="UP001589865">
    <property type="component" value="Unassembled WGS sequence"/>
</dbReference>
<evidence type="ECO:0000259" key="4">
    <source>
        <dbReference type="Pfam" id="PF02397"/>
    </source>
</evidence>
<keyword evidence="2" id="KW-0270">Exopolysaccharide synthesis</keyword>
<reference evidence="5 6" key="1">
    <citation type="submission" date="2024-09" db="EMBL/GenBank/DDBJ databases">
        <authorList>
            <person name="Sun Q."/>
            <person name="Mori K."/>
        </authorList>
    </citation>
    <scope>NUCLEOTIDE SEQUENCE [LARGE SCALE GENOMIC DNA]</scope>
    <source>
        <strain evidence="5 6">TBRC 5777</strain>
    </source>
</reference>
<dbReference type="InterPro" id="IPR003362">
    <property type="entry name" value="Bact_transf"/>
</dbReference>
<keyword evidence="5" id="KW-0808">Transferase</keyword>
<gene>
    <name evidence="5" type="ORF">ACFFGY_17690</name>
</gene>
<dbReference type="GO" id="GO:0016740">
    <property type="term" value="F:transferase activity"/>
    <property type="evidence" value="ECO:0007669"/>
    <property type="project" value="UniProtKB-KW"/>
</dbReference>
<evidence type="ECO:0000256" key="1">
    <source>
        <dbReference type="ARBA" id="ARBA00006464"/>
    </source>
</evidence>
<name>A0ABV6JWI5_9PROT</name>
<sequence>MCDGAAHRPGVYERWGKRPLELLVVLLLLLPGLPVLLLLSGMVALRLGRPVLFRQLRAGRNGQPFTLWKLRSMRPQRFEGEEDAPRLTAFGRRLRATGLDELPQLLHVLRGEMSLIGPRPLPPDYTPHFTARQRLRLRVRPGLLGLSVARGRNALPWQERLEWDARYAERVSLRGDVAAALGSLGVLLQGRGASAPGHATSPRLGSGN</sequence>
<keyword evidence="3" id="KW-0812">Transmembrane</keyword>
<accession>A0ABV6JWI5</accession>
<keyword evidence="3" id="KW-0472">Membrane</keyword>
<keyword evidence="3" id="KW-1133">Transmembrane helix</keyword>
<feature type="transmembrane region" description="Helical" evidence="3">
    <location>
        <begin position="22"/>
        <end position="47"/>
    </location>
</feature>
<feature type="domain" description="Bacterial sugar transferase" evidence="4">
    <location>
        <begin position="17"/>
        <end position="186"/>
    </location>
</feature>
<evidence type="ECO:0000313" key="5">
    <source>
        <dbReference type="EMBL" id="MFC0410089.1"/>
    </source>
</evidence>
<dbReference type="Pfam" id="PF02397">
    <property type="entry name" value="Bac_transf"/>
    <property type="match status" value="1"/>
</dbReference>
<evidence type="ECO:0000256" key="2">
    <source>
        <dbReference type="ARBA" id="ARBA00023169"/>
    </source>
</evidence>
<dbReference type="PANTHER" id="PTHR30576:SF0">
    <property type="entry name" value="UNDECAPRENYL-PHOSPHATE N-ACETYLGALACTOSAMINYL 1-PHOSPHATE TRANSFERASE-RELATED"/>
    <property type="match status" value="1"/>
</dbReference>
<evidence type="ECO:0000256" key="3">
    <source>
        <dbReference type="SAM" id="Phobius"/>
    </source>
</evidence>